<feature type="transmembrane region" description="Helical" evidence="1">
    <location>
        <begin position="220"/>
        <end position="238"/>
    </location>
</feature>
<evidence type="ECO:0000256" key="1">
    <source>
        <dbReference type="SAM" id="Phobius"/>
    </source>
</evidence>
<feature type="transmembrane region" description="Helical" evidence="1">
    <location>
        <begin position="141"/>
        <end position="162"/>
    </location>
</feature>
<sequence>MLQLRVTVPTDLTGAVLDVLRDDPAVSALVVGTGTALRPEGDVVTADVAREAADDVIERLLALDVQQVGTVQLTPVDTWVSRAGWEAERLAPGASADSVVWPQVVLRAYDDTELTWTFLSFMTLATLLASVAIIVDSQVLVIGAMVLGPEFGAVAALGVALVRRRWRLLRRAALALLVGFVVAIGLTAVAALVLRGAGWVTLDDVTGPRPGTDFIYRPDRWSIVVAVIAGAAGVLSLTSSRVGGLTGVFISVTTIPAAGNLALGVAFGVPHEITGSVLQLVVNITGMAVAGWLTLVVQQTVWQHASARRARFAARLGRTATHGPHAGPLRPPDVRA</sequence>
<dbReference type="EMBL" id="BHYL01000242">
    <property type="protein sequence ID" value="GCD21185.1"/>
    <property type="molecule type" value="Genomic_DNA"/>
</dbReference>
<dbReference type="PANTHER" id="PTHR20992">
    <property type="entry name" value="AT15442P-RELATED"/>
    <property type="match status" value="1"/>
</dbReference>
<feature type="transmembrane region" description="Helical" evidence="1">
    <location>
        <begin position="116"/>
        <end position="135"/>
    </location>
</feature>
<dbReference type="Proteomes" id="UP000288246">
    <property type="component" value="Unassembled WGS sequence"/>
</dbReference>
<dbReference type="PANTHER" id="PTHR20992:SF9">
    <property type="entry name" value="AT15442P-RELATED"/>
    <property type="match status" value="1"/>
</dbReference>
<comment type="caution">
    <text evidence="2">The sequence shown here is derived from an EMBL/GenBank/DDBJ whole genome shotgun (WGS) entry which is preliminary data.</text>
</comment>
<dbReference type="OrthoDB" id="8061853at2"/>
<feature type="transmembrane region" description="Helical" evidence="1">
    <location>
        <begin position="245"/>
        <end position="268"/>
    </location>
</feature>
<dbReference type="InterPro" id="IPR005240">
    <property type="entry name" value="DUF389"/>
</dbReference>
<keyword evidence="1" id="KW-0812">Transmembrane</keyword>
<reference evidence="2 3" key="1">
    <citation type="submission" date="2018-11" db="EMBL/GenBank/DDBJ databases">
        <title>Draft genome sequence of Cellulomonas takizawaensis strain TKZ-21.</title>
        <authorList>
            <person name="Yamamura H."/>
            <person name="Hayashi T."/>
            <person name="Hamada M."/>
            <person name="Serisawa Y."/>
            <person name="Matsuyama K."/>
            <person name="Nakagawa Y."/>
            <person name="Otoguro M."/>
            <person name="Yanagida F."/>
            <person name="Hayakawa M."/>
        </authorList>
    </citation>
    <scope>NUCLEOTIDE SEQUENCE [LARGE SCALE GENOMIC DNA]</scope>
    <source>
        <strain evidence="2 3">TKZ-21</strain>
    </source>
</reference>
<proteinExistence type="predicted"/>
<keyword evidence="3" id="KW-1185">Reference proteome</keyword>
<evidence type="ECO:0000313" key="2">
    <source>
        <dbReference type="EMBL" id="GCD21185.1"/>
    </source>
</evidence>
<accession>A0A401V2P9</accession>
<feature type="transmembrane region" description="Helical" evidence="1">
    <location>
        <begin position="280"/>
        <end position="302"/>
    </location>
</feature>
<name>A0A401V2P9_9CELL</name>
<feature type="transmembrane region" description="Helical" evidence="1">
    <location>
        <begin position="174"/>
        <end position="200"/>
    </location>
</feature>
<dbReference type="RefSeq" id="WP_124343694.1">
    <property type="nucleotide sequence ID" value="NZ_BHYL01000242.1"/>
</dbReference>
<gene>
    <name evidence="2" type="ORF">CTKZ_27470</name>
</gene>
<dbReference type="Pfam" id="PF04087">
    <property type="entry name" value="DUF389"/>
    <property type="match status" value="1"/>
</dbReference>
<keyword evidence="1" id="KW-0472">Membrane</keyword>
<dbReference type="AlphaFoldDB" id="A0A401V2P9"/>
<evidence type="ECO:0008006" key="4">
    <source>
        <dbReference type="Google" id="ProtNLM"/>
    </source>
</evidence>
<organism evidence="2 3">
    <name type="scientific">Cellulomonas algicola</name>
    <dbReference type="NCBI Taxonomy" id="2071633"/>
    <lineage>
        <taxon>Bacteria</taxon>
        <taxon>Bacillati</taxon>
        <taxon>Actinomycetota</taxon>
        <taxon>Actinomycetes</taxon>
        <taxon>Micrococcales</taxon>
        <taxon>Cellulomonadaceae</taxon>
        <taxon>Cellulomonas</taxon>
    </lineage>
</organism>
<protein>
    <recommendedName>
        <fullName evidence="4">DUF389 domain-containing protein</fullName>
    </recommendedName>
</protein>
<evidence type="ECO:0000313" key="3">
    <source>
        <dbReference type="Proteomes" id="UP000288246"/>
    </source>
</evidence>
<keyword evidence="1" id="KW-1133">Transmembrane helix</keyword>